<evidence type="ECO:0000256" key="6">
    <source>
        <dbReference type="SAM" id="Phobius"/>
    </source>
</evidence>
<protein>
    <submittedName>
        <fullName evidence="7">Divalent metal cation transporter</fullName>
    </submittedName>
</protein>
<dbReference type="Pfam" id="PF01566">
    <property type="entry name" value="Nramp"/>
    <property type="match status" value="1"/>
</dbReference>
<feature type="transmembrane region" description="Helical" evidence="6">
    <location>
        <begin position="188"/>
        <end position="210"/>
    </location>
</feature>
<sequence>MRADSKIFGRPGRDRSSRGFALLGPAFIAAVAYVDPGNVATNVTAGARFGFTLVWVVVLANLMAVLVQYLSAKLGLVTGTSLAGHVAQRLPRPARIAYWLQAEGVAVATDLAEVIGGAVALHLLFDLPLALGAVLTAVVALAVLRIGDRRGQSALERVVLSFLTLIAVGFLAGLVAEPPGGAEITAGLVPSFAGAESVLLASGIVGATVMPHAIYLHSSLTTERHAVARAQRPMAVLLRATRVDVVLALLLAGVLNLSLLLVAATSLADRPSTDTLEGAHAVVTAELGTGVALLFAVALLGSGLASTSVGGAAGAEIMRSLTGLRVAPTVRRLVTLVPVVTVLAFGVDPTQALVISQVVLSMGIPFALVPLVGFTASRPVMGPHRNHPLTTAAAAAAAVVIVTLNLALLGLTLIG</sequence>
<reference evidence="7 8" key="1">
    <citation type="submission" date="2017-11" db="EMBL/GenBank/DDBJ databases">
        <title>Draft genome of actinobacteria isolated from guarana (Paullinia cupana (Mart.) Ducke.</title>
        <authorList>
            <person name="Siqueira K.A."/>
            <person name="Liotti R.G."/>
            <person name="Mendes T.A.O."/>
            <person name="Soares M.A."/>
        </authorList>
    </citation>
    <scope>NUCLEOTIDE SEQUENCE [LARGE SCALE GENOMIC DNA]</scope>
    <source>
        <strain evidence="7 8">193</strain>
    </source>
</reference>
<evidence type="ECO:0000256" key="5">
    <source>
        <dbReference type="ARBA" id="ARBA00023136"/>
    </source>
</evidence>
<evidence type="ECO:0000256" key="3">
    <source>
        <dbReference type="ARBA" id="ARBA00022692"/>
    </source>
</evidence>
<dbReference type="RefSeq" id="WP_121891420.1">
    <property type="nucleotide sequence ID" value="NZ_PENI01000014.1"/>
</dbReference>
<feature type="transmembrane region" description="Helical" evidence="6">
    <location>
        <begin position="20"/>
        <end position="37"/>
    </location>
</feature>
<feature type="transmembrane region" description="Helical" evidence="6">
    <location>
        <begin position="389"/>
        <end position="414"/>
    </location>
</feature>
<dbReference type="GO" id="GO:0005886">
    <property type="term" value="C:plasma membrane"/>
    <property type="evidence" value="ECO:0007669"/>
    <property type="project" value="TreeGrafter"/>
</dbReference>
<dbReference type="NCBIfam" id="NF037982">
    <property type="entry name" value="Nramp_1"/>
    <property type="match status" value="1"/>
</dbReference>
<feature type="transmembrane region" description="Helical" evidence="6">
    <location>
        <begin position="158"/>
        <end position="176"/>
    </location>
</feature>
<evidence type="ECO:0000256" key="2">
    <source>
        <dbReference type="ARBA" id="ARBA00022448"/>
    </source>
</evidence>
<dbReference type="AlphaFoldDB" id="A0A3M0I4W1"/>
<keyword evidence="5 6" id="KW-0472">Membrane</keyword>
<proteinExistence type="predicted"/>
<keyword evidence="4 6" id="KW-1133">Transmembrane helix</keyword>
<dbReference type="GO" id="GO:0015086">
    <property type="term" value="F:cadmium ion transmembrane transporter activity"/>
    <property type="evidence" value="ECO:0007669"/>
    <property type="project" value="TreeGrafter"/>
</dbReference>
<dbReference type="PANTHER" id="PTHR11706:SF33">
    <property type="entry name" value="NATURAL RESISTANCE-ASSOCIATED MACROPHAGE PROTEIN 2"/>
    <property type="match status" value="1"/>
</dbReference>
<evidence type="ECO:0000313" key="7">
    <source>
        <dbReference type="EMBL" id="RMB83794.1"/>
    </source>
</evidence>
<dbReference type="Proteomes" id="UP000270471">
    <property type="component" value="Unassembled WGS sequence"/>
</dbReference>
<keyword evidence="8" id="KW-1185">Reference proteome</keyword>
<keyword evidence="2" id="KW-0813">Transport</keyword>
<dbReference type="GO" id="GO:0034755">
    <property type="term" value="P:iron ion transmembrane transport"/>
    <property type="evidence" value="ECO:0007669"/>
    <property type="project" value="TreeGrafter"/>
</dbReference>
<evidence type="ECO:0000256" key="4">
    <source>
        <dbReference type="ARBA" id="ARBA00022989"/>
    </source>
</evidence>
<dbReference type="PRINTS" id="PR00447">
    <property type="entry name" value="NATRESASSCMP"/>
</dbReference>
<comment type="subcellular location">
    <subcellularLocation>
        <location evidence="1">Membrane</location>
        <topology evidence="1">Multi-pass membrane protein</topology>
    </subcellularLocation>
</comment>
<name>A0A3M0I4W1_9ACTN</name>
<dbReference type="NCBIfam" id="NF001923">
    <property type="entry name" value="PRK00701.1"/>
    <property type="match status" value="1"/>
</dbReference>
<keyword evidence="3 6" id="KW-0812">Transmembrane</keyword>
<organism evidence="7 8">
    <name type="scientific">Streptomyces shenzhenensis</name>
    <dbReference type="NCBI Taxonomy" id="943815"/>
    <lineage>
        <taxon>Bacteria</taxon>
        <taxon>Bacillati</taxon>
        <taxon>Actinomycetota</taxon>
        <taxon>Actinomycetes</taxon>
        <taxon>Kitasatosporales</taxon>
        <taxon>Streptomycetaceae</taxon>
        <taxon>Streptomyces</taxon>
    </lineage>
</organism>
<dbReference type="OrthoDB" id="9787548at2"/>
<dbReference type="EMBL" id="PENI01000014">
    <property type="protein sequence ID" value="RMB83794.1"/>
    <property type="molecule type" value="Genomic_DNA"/>
</dbReference>
<dbReference type="NCBIfam" id="TIGR01197">
    <property type="entry name" value="nramp"/>
    <property type="match status" value="1"/>
</dbReference>
<comment type="caution">
    <text evidence="7">The sequence shown here is derived from an EMBL/GenBank/DDBJ whole genome shotgun (WGS) entry which is preliminary data.</text>
</comment>
<dbReference type="GO" id="GO:0005384">
    <property type="term" value="F:manganese ion transmembrane transporter activity"/>
    <property type="evidence" value="ECO:0007669"/>
    <property type="project" value="TreeGrafter"/>
</dbReference>
<evidence type="ECO:0000256" key="1">
    <source>
        <dbReference type="ARBA" id="ARBA00004141"/>
    </source>
</evidence>
<accession>A0A3M0I4W1</accession>
<feature type="transmembrane region" description="Helical" evidence="6">
    <location>
        <begin position="127"/>
        <end position="146"/>
    </location>
</feature>
<dbReference type="PANTHER" id="PTHR11706">
    <property type="entry name" value="SOLUTE CARRIER PROTEIN FAMILY 11 MEMBER"/>
    <property type="match status" value="1"/>
</dbReference>
<gene>
    <name evidence="7" type="ORF">CTZ28_22005</name>
</gene>
<dbReference type="InterPro" id="IPR001046">
    <property type="entry name" value="NRAMP_fam"/>
</dbReference>
<feature type="transmembrane region" description="Helical" evidence="6">
    <location>
        <begin position="353"/>
        <end position="377"/>
    </location>
</feature>
<feature type="transmembrane region" description="Helical" evidence="6">
    <location>
        <begin position="287"/>
        <end position="309"/>
    </location>
</feature>
<feature type="transmembrane region" description="Helical" evidence="6">
    <location>
        <begin position="49"/>
        <end position="70"/>
    </location>
</feature>
<evidence type="ECO:0000313" key="8">
    <source>
        <dbReference type="Proteomes" id="UP000270471"/>
    </source>
</evidence>
<feature type="transmembrane region" description="Helical" evidence="6">
    <location>
        <begin position="245"/>
        <end position="267"/>
    </location>
</feature>